<reference evidence="2" key="3">
    <citation type="submission" date="2022-06" db="UniProtKB">
        <authorList>
            <consortium name="EnsemblPlants"/>
        </authorList>
    </citation>
    <scope>IDENTIFICATION</scope>
</reference>
<evidence type="ECO:0000313" key="3">
    <source>
        <dbReference type="Proteomes" id="UP000015106"/>
    </source>
</evidence>
<reference evidence="3" key="1">
    <citation type="journal article" date="2013" name="Nature">
        <title>Draft genome of the wheat A-genome progenitor Triticum urartu.</title>
        <authorList>
            <person name="Ling H.Q."/>
            <person name="Zhao S."/>
            <person name="Liu D."/>
            <person name="Wang J."/>
            <person name="Sun H."/>
            <person name="Zhang C."/>
            <person name="Fan H."/>
            <person name="Li D."/>
            <person name="Dong L."/>
            <person name="Tao Y."/>
            <person name="Gao C."/>
            <person name="Wu H."/>
            <person name="Li Y."/>
            <person name="Cui Y."/>
            <person name="Guo X."/>
            <person name="Zheng S."/>
            <person name="Wang B."/>
            <person name="Yu K."/>
            <person name="Liang Q."/>
            <person name="Yang W."/>
            <person name="Lou X."/>
            <person name="Chen J."/>
            <person name="Feng M."/>
            <person name="Jian J."/>
            <person name="Zhang X."/>
            <person name="Luo G."/>
            <person name="Jiang Y."/>
            <person name="Liu J."/>
            <person name="Wang Z."/>
            <person name="Sha Y."/>
            <person name="Zhang B."/>
            <person name="Wu H."/>
            <person name="Tang D."/>
            <person name="Shen Q."/>
            <person name="Xue P."/>
            <person name="Zou S."/>
            <person name="Wang X."/>
            <person name="Liu X."/>
            <person name="Wang F."/>
            <person name="Yang Y."/>
            <person name="An X."/>
            <person name="Dong Z."/>
            <person name="Zhang K."/>
            <person name="Zhang X."/>
            <person name="Luo M.C."/>
            <person name="Dvorak J."/>
            <person name="Tong Y."/>
            <person name="Wang J."/>
            <person name="Yang H."/>
            <person name="Li Z."/>
            <person name="Wang D."/>
            <person name="Zhang A."/>
            <person name="Wang J."/>
        </authorList>
    </citation>
    <scope>NUCLEOTIDE SEQUENCE</scope>
    <source>
        <strain evidence="3">cv. G1812</strain>
    </source>
</reference>
<sequence length="65" mass="7739">MSIICKLYSKLGQYVQSKHPDYILFNQNMHTRQTDKYNSTTHGSRTQPRTDQDHPWIKNSTTRIQ</sequence>
<feature type="region of interest" description="Disordered" evidence="1">
    <location>
        <begin position="34"/>
        <end position="65"/>
    </location>
</feature>
<name>A0A8R7V6V7_TRIUA</name>
<accession>A0A8R7V6V7</accession>
<dbReference type="Proteomes" id="UP000015106">
    <property type="component" value="Chromosome 7"/>
</dbReference>
<dbReference type="AlphaFoldDB" id="A0A8R7V6V7"/>
<protein>
    <submittedName>
        <fullName evidence="2">Uncharacterized protein</fullName>
    </submittedName>
</protein>
<dbReference type="Gramene" id="TuG1812G0700003155.01.T02">
    <property type="protein sequence ID" value="TuG1812G0700003155.01.T02"/>
    <property type="gene ID" value="TuG1812G0700003155.01"/>
</dbReference>
<feature type="compositionally biased region" description="Polar residues" evidence="1">
    <location>
        <begin position="34"/>
        <end position="47"/>
    </location>
</feature>
<evidence type="ECO:0000256" key="1">
    <source>
        <dbReference type="SAM" id="MobiDB-lite"/>
    </source>
</evidence>
<keyword evidence="3" id="KW-1185">Reference proteome</keyword>
<dbReference type="EnsemblPlants" id="TuG1812G0700003155.01.T01">
    <property type="protein sequence ID" value="TuG1812G0700003155.01.T01"/>
    <property type="gene ID" value="TuG1812G0700003155.01"/>
</dbReference>
<dbReference type="Gramene" id="TuG1812G0700003155.01.T01">
    <property type="protein sequence ID" value="TuG1812G0700003155.01.T01"/>
    <property type="gene ID" value="TuG1812G0700003155.01"/>
</dbReference>
<evidence type="ECO:0000313" key="2">
    <source>
        <dbReference type="EnsemblPlants" id="TuG1812G0700003155.01.T02"/>
    </source>
</evidence>
<dbReference type="EnsemblPlants" id="TuG1812G0700003155.01.T02">
    <property type="protein sequence ID" value="TuG1812G0700003155.01.T02"/>
    <property type="gene ID" value="TuG1812G0700003155.01"/>
</dbReference>
<organism evidence="2 3">
    <name type="scientific">Triticum urartu</name>
    <name type="common">Red wild einkorn</name>
    <name type="synonym">Crithodium urartu</name>
    <dbReference type="NCBI Taxonomy" id="4572"/>
    <lineage>
        <taxon>Eukaryota</taxon>
        <taxon>Viridiplantae</taxon>
        <taxon>Streptophyta</taxon>
        <taxon>Embryophyta</taxon>
        <taxon>Tracheophyta</taxon>
        <taxon>Spermatophyta</taxon>
        <taxon>Magnoliopsida</taxon>
        <taxon>Liliopsida</taxon>
        <taxon>Poales</taxon>
        <taxon>Poaceae</taxon>
        <taxon>BOP clade</taxon>
        <taxon>Pooideae</taxon>
        <taxon>Triticodae</taxon>
        <taxon>Triticeae</taxon>
        <taxon>Triticinae</taxon>
        <taxon>Triticum</taxon>
    </lineage>
</organism>
<proteinExistence type="predicted"/>
<reference evidence="2" key="2">
    <citation type="submission" date="2018-03" db="EMBL/GenBank/DDBJ databases">
        <title>The Triticum urartu genome reveals the dynamic nature of wheat genome evolution.</title>
        <authorList>
            <person name="Ling H."/>
            <person name="Ma B."/>
            <person name="Shi X."/>
            <person name="Liu H."/>
            <person name="Dong L."/>
            <person name="Sun H."/>
            <person name="Cao Y."/>
            <person name="Gao Q."/>
            <person name="Zheng S."/>
            <person name="Li Y."/>
            <person name="Yu Y."/>
            <person name="Du H."/>
            <person name="Qi M."/>
            <person name="Li Y."/>
            <person name="Yu H."/>
            <person name="Cui Y."/>
            <person name="Wang N."/>
            <person name="Chen C."/>
            <person name="Wu H."/>
            <person name="Zhao Y."/>
            <person name="Zhang J."/>
            <person name="Li Y."/>
            <person name="Zhou W."/>
            <person name="Zhang B."/>
            <person name="Hu W."/>
            <person name="Eijk M."/>
            <person name="Tang J."/>
            <person name="Witsenboer H."/>
            <person name="Zhao S."/>
            <person name="Li Z."/>
            <person name="Zhang A."/>
            <person name="Wang D."/>
            <person name="Liang C."/>
        </authorList>
    </citation>
    <scope>NUCLEOTIDE SEQUENCE [LARGE SCALE GENOMIC DNA]</scope>
    <source>
        <strain evidence="2">cv. G1812</strain>
    </source>
</reference>